<evidence type="ECO:0000313" key="3">
    <source>
        <dbReference type="Proteomes" id="UP000185434"/>
    </source>
</evidence>
<sequence>MNALDILREFASRPRLAAHALPDLDAGELNAHPAGHPNSIAWLLWHAAREIDVQLAELTEKGQVWSAQGFDTRFGLPDSDDDFGLGHTPEQARTIHVGDQGLLVAYLDAVCDAFDAYARGLSEADLDEVIDNRWDPPVTRGVRLVSLVDDAIQHVGQAYHVAGALSGDPVGPA</sequence>
<name>A0A1L7CTL7_9CORY</name>
<reference evidence="2 3" key="1">
    <citation type="submission" date="2014-08" db="EMBL/GenBank/DDBJ databases">
        <title>Complete genome sequence of Corynebacterium frankenforstense ST18(T) (=DSM 45800(T)), isolated from raw cow milk.</title>
        <authorList>
            <person name="Ruckert C."/>
            <person name="Albersmeier A."/>
            <person name="Winkler A."/>
            <person name="Lipski A."/>
            <person name="Kalinowski J."/>
        </authorList>
    </citation>
    <scope>NUCLEOTIDE SEQUENCE [LARGE SCALE GENOMIC DNA]</scope>
    <source>
        <strain evidence="2 3">ST18</strain>
    </source>
</reference>
<dbReference type="EMBL" id="CP009247">
    <property type="protein sequence ID" value="APT89171.1"/>
    <property type="molecule type" value="Genomic_DNA"/>
</dbReference>
<dbReference type="RefSeq" id="WP_075664152.1">
    <property type="nucleotide sequence ID" value="NZ_CP009247.1"/>
</dbReference>
<dbReference type="STRING" id="1437875.CFRA_07740"/>
<dbReference type="InterPro" id="IPR034660">
    <property type="entry name" value="DinB/YfiT-like"/>
</dbReference>
<proteinExistence type="predicted"/>
<evidence type="ECO:0000259" key="1">
    <source>
        <dbReference type="Pfam" id="PF12867"/>
    </source>
</evidence>
<accession>A0A1L7CTL7</accession>
<organism evidence="2 3">
    <name type="scientific">Corynebacterium frankenforstense DSM 45800</name>
    <dbReference type="NCBI Taxonomy" id="1437875"/>
    <lineage>
        <taxon>Bacteria</taxon>
        <taxon>Bacillati</taxon>
        <taxon>Actinomycetota</taxon>
        <taxon>Actinomycetes</taxon>
        <taxon>Mycobacteriales</taxon>
        <taxon>Corynebacteriaceae</taxon>
        <taxon>Corynebacterium</taxon>
    </lineage>
</organism>
<feature type="domain" description="DinB-like" evidence="1">
    <location>
        <begin position="14"/>
        <end position="158"/>
    </location>
</feature>
<dbReference type="InterPro" id="IPR024775">
    <property type="entry name" value="DinB-like"/>
</dbReference>
<dbReference type="OrthoDB" id="2363925at2"/>
<dbReference type="Proteomes" id="UP000185434">
    <property type="component" value="Chromosome"/>
</dbReference>
<dbReference type="AlphaFoldDB" id="A0A1L7CTL7"/>
<gene>
    <name evidence="2" type="ORF">CFRA_07740</name>
</gene>
<dbReference type="Gene3D" id="1.20.120.450">
    <property type="entry name" value="dinb family like domain"/>
    <property type="match status" value="1"/>
</dbReference>
<keyword evidence="2" id="KW-0808">Transferase</keyword>
<dbReference type="KEGG" id="cfk:CFRA_07740"/>
<dbReference type="Pfam" id="PF12867">
    <property type="entry name" value="DinB_2"/>
    <property type="match status" value="1"/>
</dbReference>
<keyword evidence="2" id="KW-0032">Aminotransferase</keyword>
<keyword evidence="3" id="KW-1185">Reference proteome</keyword>
<evidence type="ECO:0000313" key="2">
    <source>
        <dbReference type="EMBL" id="APT89171.1"/>
    </source>
</evidence>
<dbReference type="SUPFAM" id="SSF109854">
    <property type="entry name" value="DinB/YfiT-like putative metalloenzymes"/>
    <property type="match status" value="1"/>
</dbReference>
<dbReference type="NCBIfam" id="NF047843">
    <property type="entry name" value="MST_Rv0443"/>
    <property type="match status" value="1"/>
</dbReference>
<protein>
    <submittedName>
        <fullName evidence="2">Aspartate/tyrosine/aromatic aminotransferase</fullName>
    </submittedName>
</protein>
<dbReference type="GO" id="GO:0008483">
    <property type="term" value="F:transaminase activity"/>
    <property type="evidence" value="ECO:0007669"/>
    <property type="project" value="UniProtKB-KW"/>
</dbReference>